<dbReference type="SUPFAM" id="SSF52499">
    <property type="entry name" value="Isochorismatase-like hydrolases"/>
    <property type="match status" value="1"/>
</dbReference>
<dbReference type="RefSeq" id="WP_338607281.1">
    <property type="nucleotide sequence ID" value="NZ_CP146275.1"/>
</dbReference>
<gene>
    <name evidence="3" type="ORF">V6617_12465</name>
</gene>
<dbReference type="PANTHER" id="PTHR43540">
    <property type="entry name" value="PEROXYUREIDOACRYLATE/UREIDOACRYLATE AMIDOHYDROLASE-RELATED"/>
    <property type="match status" value="1"/>
</dbReference>
<dbReference type="InterPro" id="IPR000868">
    <property type="entry name" value="Isochorismatase-like_dom"/>
</dbReference>
<sequence length="207" mass="22972">MNFGVDEIRPAVVAIDLHRGHLDPEVATMPLATERCGPIIEANRIFFDNARAANIPVIHLLTMYRSVEEIRTNPFWRTRAEDPTATRKNVLKHNLAGLPGVQVMPELLDDRDWVIDSKRRYDCFIGSELEFCLTRNGINTLLITGVNTNSCVLATAVSACVRDFAAIAIEDCVDTMDGESLHEAALSCIRTAFGWTMSADQALANIR</sequence>
<evidence type="ECO:0000313" key="3">
    <source>
        <dbReference type="EMBL" id="WWT31820.1"/>
    </source>
</evidence>
<dbReference type="InterPro" id="IPR050272">
    <property type="entry name" value="Isochorismatase-like_hydrls"/>
</dbReference>
<dbReference type="InterPro" id="IPR036380">
    <property type="entry name" value="Isochorismatase-like_sf"/>
</dbReference>
<keyword evidence="1 3" id="KW-0378">Hydrolase</keyword>
<feature type="domain" description="Isochorismatase-like" evidence="2">
    <location>
        <begin position="11"/>
        <end position="201"/>
    </location>
</feature>
<dbReference type="GO" id="GO:0016787">
    <property type="term" value="F:hydrolase activity"/>
    <property type="evidence" value="ECO:0007669"/>
    <property type="project" value="UniProtKB-KW"/>
</dbReference>
<proteinExistence type="predicted"/>
<dbReference type="PANTHER" id="PTHR43540:SF6">
    <property type="entry name" value="ISOCHORISMATASE-LIKE DOMAIN-CONTAINING PROTEIN"/>
    <property type="match status" value="1"/>
</dbReference>
<name>A0ABZ2HXZ5_9HYPH</name>
<dbReference type="CDD" id="cd00431">
    <property type="entry name" value="cysteine_hydrolases"/>
    <property type="match status" value="1"/>
</dbReference>
<dbReference type="Gene3D" id="3.40.50.850">
    <property type="entry name" value="Isochorismatase-like"/>
    <property type="match status" value="1"/>
</dbReference>
<reference evidence="3 4" key="1">
    <citation type="submission" date="2024-02" db="EMBL/GenBank/DDBJ databases">
        <title>Complete genome sequence of Pelagibacterium nitratireducens ZH15.</title>
        <authorList>
            <person name="Zhao L.H."/>
        </authorList>
    </citation>
    <scope>NUCLEOTIDE SEQUENCE [LARGE SCALE GENOMIC DNA]</scope>
    <source>
        <strain evidence="3 4">ZH15</strain>
    </source>
</reference>
<evidence type="ECO:0000313" key="4">
    <source>
        <dbReference type="Proteomes" id="UP001369958"/>
    </source>
</evidence>
<accession>A0ABZ2HXZ5</accession>
<keyword evidence="4" id="KW-1185">Reference proteome</keyword>
<dbReference type="Proteomes" id="UP001369958">
    <property type="component" value="Chromosome"/>
</dbReference>
<protein>
    <submittedName>
        <fullName evidence="3">Cysteine hydrolase</fullName>
    </submittedName>
</protein>
<dbReference type="Pfam" id="PF00857">
    <property type="entry name" value="Isochorismatase"/>
    <property type="match status" value="1"/>
</dbReference>
<dbReference type="EMBL" id="CP146275">
    <property type="protein sequence ID" value="WWT31820.1"/>
    <property type="molecule type" value="Genomic_DNA"/>
</dbReference>
<evidence type="ECO:0000259" key="2">
    <source>
        <dbReference type="Pfam" id="PF00857"/>
    </source>
</evidence>
<evidence type="ECO:0000256" key="1">
    <source>
        <dbReference type="ARBA" id="ARBA00022801"/>
    </source>
</evidence>
<organism evidence="3 4">
    <name type="scientific">Pelagibacterium nitratireducens</name>
    <dbReference type="NCBI Taxonomy" id="1046114"/>
    <lineage>
        <taxon>Bacteria</taxon>
        <taxon>Pseudomonadati</taxon>
        <taxon>Pseudomonadota</taxon>
        <taxon>Alphaproteobacteria</taxon>
        <taxon>Hyphomicrobiales</taxon>
        <taxon>Devosiaceae</taxon>
        <taxon>Pelagibacterium</taxon>
    </lineage>
</organism>